<evidence type="ECO:0000256" key="1">
    <source>
        <dbReference type="SAM" id="MobiDB-lite"/>
    </source>
</evidence>
<dbReference type="Pfam" id="PF12017">
    <property type="entry name" value="Tnp_P_element"/>
    <property type="match status" value="1"/>
</dbReference>
<gene>
    <name evidence="5" type="ORF">FWK35_00031644</name>
</gene>
<name>A0A6G0W7G0_APHCR</name>
<keyword evidence="6" id="KW-1185">Reference proteome</keyword>
<dbReference type="Pfam" id="PF21788">
    <property type="entry name" value="TNP-like_GBD"/>
    <property type="match status" value="1"/>
</dbReference>
<evidence type="ECO:0000313" key="6">
    <source>
        <dbReference type="Proteomes" id="UP000478052"/>
    </source>
</evidence>
<sequence>MSVPQMFSAEEEDILHVTTPKKTYEKTNPTTLKVSSNETIHFLTPTSSQSLQSTSSNANSPDITPKTRSLIHKIIEFPSTIEPGIKPKKLFSNTSSNTNILIVHQKKLLMSKRVTICKLKKNLISSKLQNKHNKSVNFMNLLKFPSQDSKTFVGMQISRHNMSTKPWSQKEQQFALSLFYKSPSAYKFLRNSKIITLPSLTTIKRWIGSSNFHPGFNTTLFKQLKIKADSMTIQEKHCTLVFDELKIKNFLEYSKYLDLVEGYEDLGPKGRTNKLAGQAMVFVIRGLYSSWKMPISYFLPATSVKHQILSELLVEAITQLFKCGFIVKALICDQGVSNVAAFKDLKITKEEPYFFVESRKIFALFDVPHIFKNLRNHLIKKDFIFEDKQVSFKDIKKTYELDKNSSTSRALLHITDAHISPGPFQLMSCKLALQLFSNRVVTAMQTCIMTGQLDSQTAPQTVQMIKKLNDLLDCLNSSSLFNSNPSKCALSDKCPQQLELLEKAKGWFKTLKTVSPNQKNTRPVCFDGMEWTINAMILLFEEQKKNGYQYLLTRRVNSDVIENMFSVFRQRGGYNRTTFRMNVKSSLMQPSSLSNCEPDDDTHLFNSDINDLSGNQFEGEESSSSSYSSLSLSSIDQEPEELHCQITLEHCSNSYFAGYLSKKCYDKFKCVNCANIISQPDDNSFKEEEFLIFCRNYDSSTNGLFLKRPSSCFTEFVSMAQQIIKKTVEKMPEKKKIRKFICNKIKNENNICIFSEPCQDHYTYIIEHLVNCKLLRDFNWKSKNFKTKRAEKAKNNI</sequence>
<feature type="domain" description="Transposable element P transposase-like GTP-binding insertion" evidence="4">
    <location>
        <begin position="369"/>
        <end position="485"/>
    </location>
</feature>
<dbReference type="OrthoDB" id="6627879at2759"/>
<dbReference type="InterPro" id="IPR048365">
    <property type="entry name" value="TNP-like_RNaseH_N"/>
</dbReference>
<dbReference type="InterPro" id="IPR021896">
    <property type="entry name" value="THAP9-like_HTH"/>
</dbReference>
<comment type="caution">
    <text evidence="5">The sequence shown here is derived from an EMBL/GenBank/DDBJ whole genome shotgun (WGS) entry which is preliminary data.</text>
</comment>
<feature type="domain" description="Transposable element P transposase-like RNase H" evidence="3">
    <location>
        <begin position="213"/>
        <end position="345"/>
    </location>
</feature>
<evidence type="ECO:0008006" key="7">
    <source>
        <dbReference type="Google" id="ProtNLM"/>
    </source>
</evidence>
<proteinExistence type="predicted"/>
<organism evidence="5 6">
    <name type="scientific">Aphis craccivora</name>
    <name type="common">Cowpea aphid</name>
    <dbReference type="NCBI Taxonomy" id="307492"/>
    <lineage>
        <taxon>Eukaryota</taxon>
        <taxon>Metazoa</taxon>
        <taxon>Ecdysozoa</taxon>
        <taxon>Arthropoda</taxon>
        <taxon>Hexapoda</taxon>
        <taxon>Insecta</taxon>
        <taxon>Pterygota</taxon>
        <taxon>Neoptera</taxon>
        <taxon>Paraneoptera</taxon>
        <taxon>Hemiptera</taxon>
        <taxon>Sternorrhyncha</taxon>
        <taxon>Aphidomorpha</taxon>
        <taxon>Aphidoidea</taxon>
        <taxon>Aphididae</taxon>
        <taxon>Aphidini</taxon>
        <taxon>Aphis</taxon>
        <taxon>Aphis</taxon>
    </lineage>
</organism>
<dbReference type="AlphaFoldDB" id="A0A6G0W7G0"/>
<feature type="compositionally biased region" description="Low complexity" evidence="1">
    <location>
        <begin position="45"/>
        <end position="61"/>
    </location>
</feature>
<evidence type="ECO:0000259" key="2">
    <source>
        <dbReference type="Pfam" id="PF12017"/>
    </source>
</evidence>
<dbReference type="InterPro" id="IPR048366">
    <property type="entry name" value="TNP-like_GBD"/>
</dbReference>
<dbReference type="Pfam" id="PF21787">
    <property type="entry name" value="TNP-like_RNaseH_N"/>
    <property type="match status" value="1"/>
</dbReference>
<dbReference type="EMBL" id="VUJU01009099">
    <property type="protein sequence ID" value="KAF0722096.1"/>
    <property type="molecule type" value="Genomic_DNA"/>
</dbReference>
<reference evidence="5 6" key="1">
    <citation type="submission" date="2019-08" db="EMBL/GenBank/DDBJ databases">
        <title>Whole genome of Aphis craccivora.</title>
        <authorList>
            <person name="Voronova N.V."/>
            <person name="Shulinski R.S."/>
            <person name="Bandarenka Y.V."/>
            <person name="Zhorov D.G."/>
            <person name="Warner D."/>
        </authorList>
    </citation>
    <scope>NUCLEOTIDE SEQUENCE [LARGE SCALE GENOMIC DNA]</scope>
    <source>
        <strain evidence="5">180601</strain>
        <tissue evidence="5">Whole Body</tissue>
    </source>
</reference>
<feature type="domain" description="THAP9-like helix-turn-helix" evidence="2">
    <location>
        <begin position="129"/>
        <end position="206"/>
    </location>
</feature>
<evidence type="ECO:0000313" key="5">
    <source>
        <dbReference type="EMBL" id="KAF0722096.1"/>
    </source>
</evidence>
<evidence type="ECO:0000259" key="4">
    <source>
        <dbReference type="Pfam" id="PF21788"/>
    </source>
</evidence>
<protein>
    <recommendedName>
        <fullName evidence="7">Transposable element P transposase</fullName>
    </recommendedName>
</protein>
<dbReference type="Proteomes" id="UP000478052">
    <property type="component" value="Unassembled WGS sequence"/>
</dbReference>
<accession>A0A6G0W7G0</accession>
<feature type="region of interest" description="Disordered" evidence="1">
    <location>
        <begin position="45"/>
        <end position="64"/>
    </location>
</feature>
<evidence type="ECO:0000259" key="3">
    <source>
        <dbReference type="Pfam" id="PF21787"/>
    </source>
</evidence>